<feature type="compositionally biased region" description="Low complexity" evidence="11">
    <location>
        <begin position="936"/>
        <end position="945"/>
    </location>
</feature>
<feature type="domain" description="EH" evidence="13">
    <location>
        <begin position="20"/>
        <end position="96"/>
    </location>
</feature>
<dbReference type="Gene3D" id="1.10.287.1490">
    <property type="match status" value="1"/>
</dbReference>
<protein>
    <submittedName>
        <fullName evidence="15">Putative ef hand domain-containing protein</fullName>
    </submittedName>
</protein>
<dbReference type="GO" id="GO:0005509">
    <property type="term" value="F:calcium ion binding"/>
    <property type="evidence" value="ECO:0007669"/>
    <property type="project" value="InterPro"/>
</dbReference>
<evidence type="ECO:0000256" key="6">
    <source>
        <dbReference type="ARBA" id="ARBA00022753"/>
    </source>
</evidence>
<keyword evidence="16" id="KW-1185">Reference proteome</keyword>
<feature type="compositionally biased region" description="Low complexity" evidence="11">
    <location>
        <begin position="848"/>
        <end position="867"/>
    </location>
</feature>
<feature type="region of interest" description="Disordered" evidence="11">
    <location>
        <begin position="302"/>
        <end position="425"/>
    </location>
</feature>
<comment type="subunit">
    <text evidence="4">Component of the PAN1 actin cytoskeleton-regulatory complex.</text>
</comment>
<evidence type="ECO:0000256" key="3">
    <source>
        <dbReference type="ARBA" id="ARBA00004413"/>
    </source>
</evidence>
<dbReference type="Proteomes" id="UP000012174">
    <property type="component" value="Unassembled WGS sequence"/>
</dbReference>
<feature type="compositionally biased region" description="Polar residues" evidence="11">
    <location>
        <begin position="393"/>
        <end position="424"/>
    </location>
</feature>
<feature type="domain" description="EH" evidence="13">
    <location>
        <begin position="145"/>
        <end position="217"/>
    </location>
</feature>
<keyword evidence="9" id="KW-0206">Cytoskeleton</keyword>
<feature type="compositionally biased region" description="Low complexity" evidence="11">
    <location>
        <begin position="773"/>
        <end position="785"/>
    </location>
</feature>
<evidence type="ECO:0000256" key="9">
    <source>
        <dbReference type="ARBA" id="ARBA00023212"/>
    </source>
</evidence>
<evidence type="ECO:0000256" key="2">
    <source>
        <dbReference type="ARBA" id="ARBA00004134"/>
    </source>
</evidence>
<dbReference type="InterPro" id="IPR009060">
    <property type="entry name" value="UBA-like_sf"/>
</dbReference>
<evidence type="ECO:0000313" key="15">
    <source>
        <dbReference type="EMBL" id="EMR65346.1"/>
    </source>
</evidence>
<dbReference type="PROSITE" id="PS50222">
    <property type="entry name" value="EF_HAND_2"/>
    <property type="match status" value="1"/>
</dbReference>
<dbReference type="Pfam" id="PF12763">
    <property type="entry name" value="EH"/>
    <property type="match status" value="3"/>
</dbReference>
<reference evidence="16" key="1">
    <citation type="journal article" date="2013" name="Genome Announc.">
        <title>Draft genome sequence of the grapevine dieback fungus Eutypa lata UCR-EL1.</title>
        <authorList>
            <person name="Blanco-Ulate B."/>
            <person name="Rolshausen P.E."/>
            <person name="Cantu D."/>
        </authorList>
    </citation>
    <scope>NUCLEOTIDE SEQUENCE [LARGE SCALE GENOMIC DNA]</scope>
    <source>
        <strain evidence="16">UCR-EL1</strain>
    </source>
</reference>
<evidence type="ECO:0000256" key="7">
    <source>
        <dbReference type="ARBA" id="ARBA00023054"/>
    </source>
</evidence>
<feature type="compositionally biased region" description="Polar residues" evidence="11">
    <location>
        <begin position="984"/>
        <end position="1008"/>
    </location>
</feature>
<dbReference type="OMA" id="VNHESIE"/>
<feature type="compositionally biased region" description="Polar residues" evidence="11">
    <location>
        <begin position="565"/>
        <end position="574"/>
    </location>
</feature>
<evidence type="ECO:0000256" key="5">
    <source>
        <dbReference type="ARBA" id="ARBA00022583"/>
    </source>
</evidence>
<dbReference type="InterPro" id="IPR002048">
    <property type="entry name" value="EF_hand_dom"/>
</dbReference>
<feature type="domain" description="EF-hand" evidence="14">
    <location>
        <begin position="224"/>
        <end position="259"/>
    </location>
</feature>
<dbReference type="PANTHER" id="PTHR11216">
    <property type="entry name" value="EH DOMAIN"/>
    <property type="match status" value="1"/>
</dbReference>
<feature type="region of interest" description="Disordered" evidence="11">
    <location>
        <begin position="628"/>
        <end position="693"/>
    </location>
</feature>
<dbReference type="PROSITE" id="PS50030">
    <property type="entry name" value="UBA"/>
    <property type="match status" value="1"/>
</dbReference>
<dbReference type="GO" id="GO:0003779">
    <property type="term" value="F:actin binding"/>
    <property type="evidence" value="ECO:0007669"/>
    <property type="project" value="UniProtKB-KW"/>
</dbReference>
<comment type="function">
    <text evidence="10">Component of the PAN1 actin cytoskeleton-regulatory complex required for the internalization of endosomes during actin-coupled endocytosis. The complex links the site of endocytosis to the cell membrane-associated actin cytoskeleton. Mediates uptake of external molecules and vacuolar degradation of plasma membrane proteins. Plays a role in the proper organization of the cell membrane-associated actin cytoskeleton and promotes its destabilization.</text>
</comment>
<dbReference type="HOGENOM" id="CLU_002006_0_0_1"/>
<feature type="compositionally biased region" description="Pro residues" evidence="11">
    <location>
        <begin position="833"/>
        <end position="847"/>
    </location>
</feature>
<dbReference type="InterPro" id="IPR015940">
    <property type="entry name" value="UBA"/>
</dbReference>
<feature type="compositionally biased region" description="Polar residues" evidence="11">
    <location>
        <begin position="814"/>
        <end position="825"/>
    </location>
</feature>
<name>M7T691_EUTLA</name>
<dbReference type="SMART" id="SM00165">
    <property type="entry name" value="UBA"/>
    <property type="match status" value="1"/>
</dbReference>
<feature type="region of interest" description="Disordered" evidence="11">
    <location>
        <begin position="706"/>
        <end position="1020"/>
    </location>
</feature>
<dbReference type="InterPro" id="IPR011992">
    <property type="entry name" value="EF-hand-dom_pair"/>
</dbReference>
<evidence type="ECO:0000256" key="4">
    <source>
        <dbReference type="ARBA" id="ARBA00011159"/>
    </source>
</evidence>
<dbReference type="SMART" id="SM00054">
    <property type="entry name" value="EFh"/>
    <property type="match status" value="4"/>
</dbReference>
<gene>
    <name evidence="15" type="ORF">UCREL1_7687</name>
</gene>
<feature type="region of interest" description="Disordered" evidence="11">
    <location>
        <begin position="557"/>
        <end position="595"/>
    </location>
</feature>
<dbReference type="SUPFAM" id="SSF47473">
    <property type="entry name" value="EF-hand"/>
    <property type="match status" value="3"/>
</dbReference>
<dbReference type="InterPro" id="IPR000261">
    <property type="entry name" value="EH_dom"/>
</dbReference>
<dbReference type="CDD" id="cd00052">
    <property type="entry name" value="EH"/>
    <property type="match status" value="3"/>
</dbReference>
<feature type="domain" description="EH" evidence="13">
    <location>
        <begin position="225"/>
        <end position="316"/>
    </location>
</feature>
<evidence type="ECO:0000313" key="16">
    <source>
        <dbReference type="Proteomes" id="UP000012174"/>
    </source>
</evidence>
<dbReference type="eggNOG" id="KOG0998">
    <property type="taxonomic scope" value="Eukaryota"/>
</dbReference>
<proteinExistence type="predicted"/>
<dbReference type="PANTHER" id="PTHR11216:SF170">
    <property type="entry name" value="DYNAMIN ASSOCIATED PROTEIN 160, ISOFORM D"/>
    <property type="match status" value="1"/>
</dbReference>
<keyword evidence="7" id="KW-0175">Coiled coil</keyword>
<evidence type="ECO:0000259" key="13">
    <source>
        <dbReference type="PROSITE" id="PS50031"/>
    </source>
</evidence>
<dbReference type="STRING" id="1287681.M7T691"/>
<dbReference type="PROSITE" id="PS50031">
    <property type="entry name" value="EH"/>
    <property type="match status" value="3"/>
</dbReference>
<dbReference type="GO" id="GO:0010008">
    <property type="term" value="C:endosome membrane"/>
    <property type="evidence" value="ECO:0007669"/>
    <property type="project" value="UniProtKB-SubCell"/>
</dbReference>
<dbReference type="Pfam" id="PF00627">
    <property type="entry name" value="UBA"/>
    <property type="match status" value="1"/>
</dbReference>
<keyword evidence="6" id="KW-0967">Endosome</keyword>
<dbReference type="OrthoDB" id="524326at2759"/>
<keyword evidence="9" id="KW-0963">Cytoplasm</keyword>
<evidence type="ECO:0000256" key="1">
    <source>
        <dbReference type="ARBA" id="ARBA00004125"/>
    </source>
</evidence>
<keyword evidence="8" id="KW-0009">Actin-binding</keyword>
<dbReference type="SUPFAM" id="SSF46934">
    <property type="entry name" value="UBA-like"/>
    <property type="match status" value="1"/>
</dbReference>
<dbReference type="SUPFAM" id="SSF90257">
    <property type="entry name" value="Myosin rod fragments"/>
    <property type="match status" value="1"/>
</dbReference>
<comment type="subcellular location">
    <subcellularLocation>
        <location evidence="3">Cell membrane</location>
        <topology evidence="3">Peripheral membrane protein</topology>
        <orientation evidence="3">Cytoplasmic side</orientation>
    </subcellularLocation>
    <subcellularLocation>
        <location evidence="2">Cytoplasm</location>
        <location evidence="2">Cytoskeleton</location>
        <location evidence="2">Actin patch</location>
    </subcellularLocation>
    <subcellularLocation>
        <location evidence="1">Endosome membrane</location>
        <topology evidence="1">Peripheral membrane protein</topology>
        <orientation evidence="1">Cytoplasmic side</orientation>
    </subcellularLocation>
</comment>
<dbReference type="Gene3D" id="1.10.8.10">
    <property type="entry name" value="DNA helicase RuvA subunit, C-terminal domain"/>
    <property type="match status" value="1"/>
</dbReference>
<accession>M7T691</accession>
<dbReference type="GO" id="GO:0006897">
    <property type="term" value="P:endocytosis"/>
    <property type="evidence" value="ECO:0007669"/>
    <property type="project" value="UniProtKB-KW"/>
</dbReference>
<dbReference type="SMART" id="SM00027">
    <property type="entry name" value="EH"/>
    <property type="match status" value="3"/>
</dbReference>
<dbReference type="Gene3D" id="1.10.238.10">
    <property type="entry name" value="EF-hand"/>
    <property type="match status" value="3"/>
</dbReference>
<evidence type="ECO:0000256" key="11">
    <source>
        <dbReference type="SAM" id="MobiDB-lite"/>
    </source>
</evidence>
<evidence type="ECO:0000256" key="8">
    <source>
        <dbReference type="ARBA" id="ARBA00023203"/>
    </source>
</evidence>
<keyword evidence="5" id="KW-0254">Endocytosis</keyword>
<dbReference type="GO" id="GO:0030479">
    <property type="term" value="C:actin cortical patch"/>
    <property type="evidence" value="ECO:0007669"/>
    <property type="project" value="UniProtKB-SubCell"/>
</dbReference>
<dbReference type="AlphaFoldDB" id="M7T691"/>
<dbReference type="GO" id="GO:0005886">
    <property type="term" value="C:plasma membrane"/>
    <property type="evidence" value="ECO:0007669"/>
    <property type="project" value="UniProtKB-SubCell"/>
</dbReference>
<organism evidence="15 16">
    <name type="scientific">Eutypa lata (strain UCR-EL1)</name>
    <name type="common">Grapevine dieback disease fungus</name>
    <name type="synonym">Eutypa armeniacae</name>
    <dbReference type="NCBI Taxonomy" id="1287681"/>
    <lineage>
        <taxon>Eukaryota</taxon>
        <taxon>Fungi</taxon>
        <taxon>Dikarya</taxon>
        <taxon>Ascomycota</taxon>
        <taxon>Pezizomycotina</taxon>
        <taxon>Sordariomycetes</taxon>
        <taxon>Xylariomycetidae</taxon>
        <taxon>Xylariales</taxon>
        <taxon>Diatrypaceae</taxon>
        <taxon>Eutypa</taxon>
    </lineage>
</organism>
<feature type="domain" description="UBA" evidence="12">
    <location>
        <begin position="1019"/>
        <end position="1059"/>
    </location>
</feature>
<evidence type="ECO:0000259" key="14">
    <source>
        <dbReference type="PROSITE" id="PS50222"/>
    </source>
</evidence>
<dbReference type="EMBL" id="KB706887">
    <property type="protein sequence ID" value="EMR65346.1"/>
    <property type="molecule type" value="Genomic_DNA"/>
</dbReference>
<evidence type="ECO:0000259" key="12">
    <source>
        <dbReference type="PROSITE" id="PS50030"/>
    </source>
</evidence>
<dbReference type="GO" id="GO:0016197">
    <property type="term" value="P:endosomal transport"/>
    <property type="evidence" value="ECO:0007669"/>
    <property type="project" value="TreeGrafter"/>
</dbReference>
<evidence type="ECO:0000256" key="10">
    <source>
        <dbReference type="ARBA" id="ARBA00025194"/>
    </source>
</evidence>
<dbReference type="KEGG" id="ela:UCREL1_7687"/>
<sequence length="1060" mass="113225">MSAESPIDAAAPNLNLTPEEKRAYGQLFRQADIDNVGVVTGEVAVKFFEKTKLDSRVLGEIWQIADKENRGFLTPAGFGIVLRLIGHAQTAREPTPELAYQPGPLPRFEGVTLNLGVPPPPAPAPLQTQSTGPGPIRIPPLTPEKVAQYSSLFERQPLQPGNMLPGDQAKNIFEKSALPNEVLGRIWQLADTEQRGALVLTEFVIAMHLLTSMKSGGDWLVTAADKARFDQFFADLDKANRGFITGEEAVPFLSQSSLPEDALAQIWDLADINSEGRLTRDTFAVAMYLIRQQRSRQNVPLPTVLTPNLIPPSLRGQGRPTVGPSPFDAPTPAAAHPQPPPQPKSALDDLFGLDASPPPAPAQVPLSTGGSAAKDPFAGAGPGSPGHASPGATNLSNQVSSLSKQMQQVQGQRTGTQKEINQASEQKKNFEQRLAQLRSLYEKEAQEVRALEEQLKTVRDETRKLTGEMVSIDGNYQDLSKQHRQLSEALRADQQESANLKQRISAVNAEIAQIKPQIEKLKSEARQQKGLVAIHKKQLSTSEGDRDKLKNEVEDLTKSNEELSRQASQASTGSPVAGSAQLASPALSTTSANNPFFRRTGSADIMGAFASPPAKSYNDKSFEDIFGGFGHASTPDINKKSLSTETEEKRPATSNGSVPGAFPDDFPPADTKPVSAAGNRDSDPFGGLKDSGNAKVDFDSAFASFASSTNRSQEQSKKEPGNAFTSFNSEFPPISELERDEESETASEGNRFDDDFAPASPPENKVESKETPKAPSSPTASKSTAVSETPTAAEDATMPSPHSKYGLLFPDAFTPTNPYQNTNIGISDLSAFPEPPKTSPGFPPPQGDDPFAQTPPSATDTATTAKKGAFDDMSDDFEGLEDAKEGSASDEFANISRSNLDDFNPVFDSSPPPSQPKSESTNVSNAFGIDSSYDFGAVSTASTGTTAGGGGAPLTASTSNTGQSSKAPTAPENQDWDAIFASLDSPNDGGNPSKNGDEPNNTLLQRPSTAGRALTEEGTHDDPFVKDLINMGYGRMDSIHALEKFDYNIDRAANFLANQS</sequence>